<protein>
    <submittedName>
        <fullName evidence="1">Uncharacterized protein</fullName>
    </submittedName>
</protein>
<comment type="caution">
    <text evidence="1">The sequence shown here is derived from an EMBL/GenBank/DDBJ whole genome shotgun (WGS) entry which is preliminary data.</text>
</comment>
<gene>
    <name evidence="1" type="ORF">GCM10025876_30760</name>
</gene>
<dbReference type="Proteomes" id="UP001157125">
    <property type="component" value="Unassembled WGS sequence"/>
</dbReference>
<reference evidence="2" key="1">
    <citation type="journal article" date="2019" name="Int. J. Syst. Evol. Microbiol.">
        <title>The Global Catalogue of Microorganisms (GCM) 10K type strain sequencing project: providing services to taxonomists for standard genome sequencing and annotation.</title>
        <authorList>
            <consortium name="The Broad Institute Genomics Platform"/>
            <consortium name="The Broad Institute Genome Sequencing Center for Infectious Disease"/>
            <person name="Wu L."/>
            <person name="Ma J."/>
        </authorList>
    </citation>
    <scope>NUCLEOTIDE SEQUENCE [LARGE SCALE GENOMIC DNA]</scope>
    <source>
        <strain evidence="2">NBRC 112299</strain>
    </source>
</reference>
<accession>A0ABQ6II85</accession>
<evidence type="ECO:0000313" key="2">
    <source>
        <dbReference type="Proteomes" id="UP001157125"/>
    </source>
</evidence>
<organism evidence="1 2">
    <name type="scientific">Demequina litorisediminis</name>
    <dbReference type="NCBI Taxonomy" id="1849022"/>
    <lineage>
        <taxon>Bacteria</taxon>
        <taxon>Bacillati</taxon>
        <taxon>Actinomycetota</taxon>
        <taxon>Actinomycetes</taxon>
        <taxon>Micrococcales</taxon>
        <taxon>Demequinaceae</taxon>
        <taxon>Demequina</taxon>
    </lineage>
</organism>
<dbReference type="EMBL" id="BSUN01000001">
    <property type="protein sequence ID" value="GMA36872.1"/>
    <property type="molecule type" value="Genomic_DNA"/>
</dbReference>
<proteinExistence type="predicted"/>
<name>A0ABQ6II85_9MICO</name>
<evidence type="ECO:0000313" key="1">
    <source>
        <dbReference type="EMBL" id="GMA36872.1"/>
    </source>
</evidence>
<sequence length="72" mass="8405">MTARIPDKATVDGLEDRWNEVWENDETYRFDASVEREQVYSIDTPPPRSRARCTWATSSRTPTPTWWRASSA</sequence>
<keyword evidence="2" id="KW-1185">Reference proteome</keyword>